<evidence type="ECO:0000313" key="3">
    <source>
        <dbReference type="EMBL" id="SNR45638.1"/>
    </source>
</evidence>
<dbReference type="SUPFAM" id="SSF51306">
    <property type="entry name" value="LexA/Signal peptidase"/>
    <property type="match status" value="1"/>
</dbReference>
<feature type="domain" description="LexA repressor DNA-binding" evidence="2">
    <location>
        <begin position="8"/>
        <end position="68"/>
    </location>
</feature>
<dbReference type="Gene3D" id="1.10.10.10">
    <property type="entry name" value="Winged helix-like DNA-binding domain superfamily/Winged helix DNA-binding domain"/>
    <property type="match status" value="1"/>
</dbReference>
<evidence type="ECO:0000259" key="1">
    <source>
        <dbReference type="Pfam" id="PF00717"/>
    </source>
</evidence>
<reference evidence="3 4" key="1">
    <citation type="submission" date="2017-06" db="EMBL/GenBank/DDBJ databases">
        <authorList>
            <person name="Varghese N."/>
            <person name="Submissions S."/>
        </authorList>
    </citation>
    <scope>NUCLEOTIDE SEQUENCE [LARGE SCALE GENOMIC DNA]</scope>
    <source>
        <strain evidence="3 4">DSM 19840</strain>
    </source>
</reference>
<protein>
    <submittedName>
        <fullName evidence="3">Repressor LexA</fullName>
    </submittedName>
</protein>
<dbReference type="CDD" id="cd06529">
    <property type="entry name" value="S24_LexA-like"/>
    <property type="match status" value="1"/>
</dbReference>
<feature type="domain" description="Peptidase S24/S26A/S26B/S26C" evidence="1">
    <location>
        <begin position="96"/>
        <end position="198"/>
    </location>
</feature>
<keyword evidence="4" id="KW-1185">Reference proteome</keyword>
<dbReference type="InterPro" id="IPR011991">
    <property type="entry name" value="ArsR-like_HTH"/>
</dbReference>
<dbReference type="PANTHER" id="PTHR33516:SF2">
    <property type="entry name" value="LEXA REPRESSOR-RELATED"/>
    <property type="match status" value="1"/>
</dbReference>
<dbReference type="CDD" id="cd00090">
    <property type="entry name" value="HTH_ARSR"/>
    <property type="match status" value="1"/>
</dbReference>
<dbReference type="PANTHER" id="PTHR33516">
    <property type="entry name" value="LEXA REPRESSOR"/>
    <property type="match status" value="1"/>
</dbReference>
<dbReference type="InterPro" id="IPR036388">
    <property type="entry name" value="WH-like_DNA-bd_sf"/>
</dbReference>
<organism evidence="3 4">
    <name type="scientific">Maribacter sedimenticola</name>
    <dbReference type="NCBI Taxonomy" id="228956"/>
    <lineage>
        <taxon>Bacteria</taxon>
        <taxon>Pseudomonadati</taxon>
        <taxon>Bacteroidota</taxon>
        <taxon>Flavobacteriia</taxon>
        <taxon>Flavobacteriales</taxon>
        <taxon>Flavobacteriaceae</taxon>
        <taxon>Maribacter</taxon>
    </lineage>
</organism>
<dbReference type="InterPro" id="IPR036286">
    <property type="entry name" value="LexA/Signal_pep-like_sf"/>
</dbReference>
<dbReference type="EMBL" id="FZNV01000002">
    <property type="protein sequence ID" value="SNR45638.1"/>
    <property type="molecule type" value="Genomic_DNA"/>
</dbReference>
<dbReference type="InterPro" id="IPR050077">
    <property type="entry name" value="LexA_repressor"/>
</dbReference>
<dbReference type="Pfam" id="PF00717">
    <property type="entry name" value="Peptidase_S24"/>
    <property type="match status" value="1"/>
</dbReference>
<accession>A0ABY1SGG0</accession>
<comment type="caution">
    <text evidence="3">The sequence shown here is derived from an EMBL/GenBank/DDBJ whole genome shotgun (WGS) entry which is preliminary data.</text>
</comment>
<dbReference type="InterPro" id="IPR006199">
    <property type="entry name" value="LexA_DNA-bd_dom"/>
</dbReference>
<sequence length="206" mass="23240">MLITLATMKKLHPNQEKLIHILRESIDDPLTMFELMEELDVASTSVVHHHVKQLEKKGFLKRNPSNPRDYQILEDPEKPITYINQYGLAECGPNGTILDGSPIDRIPIASRILKFPTEKAFIVVAKGDSMEPRISSGDFIIGEKTTLANDGDIVVCVNEEKALIKQLYRKDTVNILHSFNTAYPPFISAEDFKIEGIVRSILKNNI</sequence>
<evidence type="ECO:0000313" key="4">
    <source>
        <dbReference type="Proteomes" id="UP000198337"/>
    </source>
</evidence>
<evidence type="ECO:0000259" key="2">
    <source>
        <dbReference type="Pfam" id="PF01726"/>
    </source>
</evidence>
<dbReference type="Pfam" id="PF01726">
    <property type="entry name" value="LexA_DNA_bind"/>
    <property type="match status" value="1"/>
</dbReference>
<gene>
    <name evidence="3" type="ORF">SAMN04488009_1874</name>
</gene>
<dbReference type="Gene3D" id="2.10.109.10">
    <property type="entry name" value="Umud Fragment, subunit A"/>
    <property type="match status" value="1"/>
</dbReference>
<dbReference type="SUPFAM" id="SSF46785">
    <property type="entry name" value="Winged helix' DNA-binding domain"/>
    <property type="match status" value="1"/>
</dbReference>
<dbReference type="InterPro" id="IPR036390">
    <property type="entry name" value="WH_DNA-bd_sf"/>
</dbReference>
<dbReference type="InterPro" id="IPR015927">
    <property type="entry name" value="Peptidase_S24_S26A/B/C"/>
</dbReference>
<name>A0ABY1SGG0_9FLAO</name>
<dbReference type="Proteomes" id="UP000198337">
    <property type="component" value="Unassembled WGS sequence"/>
</dbReference>
<proteinExistence type="predicted"/>
<dbReference type="InterPro" id="IPR039418">
    <property type="entry name" value="LexA-like"/>
</dbReference>